<dbReference type="InterPro" id="IPR007867">
    <property type="entry name" value="GMC_OxRtase_C"/>
</dbReference>
<evidence type="ECO:0000259" key="7">
    <source>
        <dbReference type="Pfam" id="PF05199"/>
    </source>
</evidence>
<protein>
    <recommendedName>
        <fullName evidence="7">Glucose-methanol-choline oxidoreductase C-terminal domain-containing protein</fullName>
    </recommendedName>
</protein>
<dbReference type="AlphaFoldDB" id="A0A7X4K6A8"/>
<evidence type="ECO:0000256" key="5">
    <source>
        <dbReference type="ARBA" id="ARBA00023002"/>
    </source>
</evidence>
<evidence type="ECO:0000256" key="3">
    <source>
        <dbReference type="ARBA" id="ARBA00022630"/>
    </source>
</evidence>
<dbReference type="PANTHER" id="PTHR42784">
    <property type="entry name" value="PYRANOSE 2-OXIDASE"/>
    <property type="match status" value="1"/>
</dbReference>
<feature type="region of interest" description="Disordered" evidence="6">
    <location>
        <begin position="553"/>
        <end position="575"/>
    </location>
</feature>
<comment type="similarity">
    <text evidence="2">Belongs to the GMC oxidoreductase family.</text>
</comment>
<dbReference type="RefSeq" id="WP_160984479.1">
    <property type="nucleotide sequence ID" value="NZ_WVTD01000002.1"/>
</dbReference>
<organism evidence="8 9">
    <name type="scientific">Novosphingobium silvae</name>
    <dbReference type="NCBI Taxonomy" id="2692619"/>
    <lineage>
        <taxon>Bacteria</taxon>
        <taxon>Pseudomonadati</taxon>
        <taxon>Pseudomonadota</taxon>
        <taxon>Alphaproteobacteria</taxon>
        <taxon>Sphingomonadales</taxon>
        <taxon>Sphingomonadaceae</taxon>
        <taxon>Novosphingobium</taxon>
    </lineage>
</organism>
<evidence type="ECO:0000256" key="2">
    <source>
        <dbReference type="ARBA" id="ARBA00010790"/>
    </source>
</evidence>
<dbReference type="Gene3D" id="3.50.50.60">
    <property type="entry name" value="FAD/NAD(P)-binding domain"/>
    <property type="match status" value="2"/>
</dbReference>
<dbReference type="GO" id="GO:0016614">
    <property type="term" value="F:oxidoreductase activity, acting on CH-OH group of donors"/>
    <property type="evidence" value="ECO:0007669"/>
    <property type="project" value="InterPro"/>
</dbReference>
<evidence type="ECO:0000313" key="9">
    <source>
        <dbReference type="Proteomes" id="UP000465810"/>
    </source>
</evidence>
<dbReference type="Pfam" id="PF05199">
    <property type="entry name" value="GMC_oxred_C"/>
    <property type="match status" value="1"/>
</dbReference>
<accession>A0A7X4K6A8</accession>
<gene>
    <name evidence="8" type="ORF">GR702_02925</name>
</gene>
<evidence type="ECO:0000313" key="8">
    <source>
        <dbReference type="EMBL" id="MYL96727.1"/>
    </source>
</evidence>
<name>A0A7X4K6A8_9SPHN</name>
<sequence>MAVSDLRTDQIPAGQLQYDVCLIGAGAAGISIAQALAGSRFSICLLESGSGSAEAETQRLYEGEVAGHSMTMDTGRYRVLGGSTSRWTGRCGKLDAIDFQARAWVPHSGWPIGLEDLEPYYEAARAVCGFRRAWQDDSLAASALGLEPITDPRLRNFIWRYAPLGSRLYRNWGVEYDAVLKSAENIDAVLHANVTRWHAPAGGKRVEAVTVSTLEGKQAVIKANLFVLCAGGLESARLLLSSAEDVPGGLGAAMPMVGRFFMQHPRGSIGRLHTNASAAKVLQDRLAIFATRMGLQYESGFALSAKEQQESELLNASVILTYEADPDCGWEAFKELAGIAPDEGARGYGRSGAALRLARDPGSAVSNLWRRGWQKRHAAFPVRGIDLVIDLEQKPDPESRVTLCDDRDRLGMRRARVAWRVNEEERRTSLRFAEILSDHFEATGIGHVEKADWLFDQGSIGDELSGTYHHIATLRMSEGPESGVVDANCQVHGVDNLFVASCATFSTGGHVNPTFTIVALALRLADHIRDRLVGERAGRRDERGLEDRCEQFADGEQAPGQGAHQTAWQKTNFSQ</sequence>
<keyword evidence="9" id="KW-1185">Reference proteome</keyword>
<comment type="caution">
    <text evidence="8">The sequence shown here is derived from an EMBL/GenBank/DDBJ whole genome shotgun (WGS) entry which is preliminary data.</text>
</comment>
<comment type="cofactor">
    <cofactor evidence="1">
        <name>FAD</name>
        <dbReference type="ChEBI" id="CHEBI:57692"/>
    </cofactor>
</comment>
<dbReference type="Proteomes" id="UP000465810">
    <property type="component" value="Unassembled WGS sequence"/>
</dbReference>
<dbReference type="PANTHER" id="PTHR42784:SF1">
    <property type="entry name" value="PYRANOSE 2-OXIDASE"/>
    <property type="match status" value="1"/>
</dbReference>
<evidence type="ECO:0000256" key="4">
    <source>
        <dbReference type="ARBA" id="ARBA00022827"/>
    </source>
</evidence>
<keyword evidence="3" id="KW-0285">Flavoprotein</keyword>
<evidence type="ECO:0000256" key="6">
    <source>
        <dbReference type="SAM" id="MobiDB-lite"/>
    </source>
</evidence>
<reference evidence="8 9" key="1">
    <citation type="submission" date="2019-12" db="EMBL/GenBank/DDBJ databases">
        <authorList>
            <person name="Feng G."/>
            <person name="Zhu H."/>
        </authorList>
    </citation>
    <scope>NUCLEOTIDE SEQUENCE [LARGE SCALE GENOMIC DNA]</scope>
    <source>
        <strain evidence="8 9">FGD1</strain>
    </source>
</reference>
<evidence type="ECO:0000256" key="1">
    <source>
        <dbReference type="ARBA" id="ARBA00001974"/>
    </source>
</evidence>
<keyword evidence="4" id="KW-0274">FAD</keyword>
<feature type="compositionally biased region" description="Polar residues" evidence="6">
    <location>
        <begin position="563"/>
        <end position="575"/>
    </location>
</feature>
<dbReference type="SUPFAM" id="SSF51905">
    <property type="entry name" value="FAD/NAD(P)-binding domain"/>
    <property type="match status" value="1"/>
</dbReference>
<dbReference type="EMBL" id="WVTD01000002">
    <property type="protein sequence ID" value="MYL96727.1"/>
    <property type="molecule type" value="Genomic_DNA"/>
</dbReference>
<keyword evidence="5" id="KW-0560">Oxidoreductase</keyword>
<proteinExistence type="inferred from homology"/>
<dbReference type="InterPro" id="IPR051473">
    <property type="entry name" value="P2Ox-like"/>
</dbReference>
<feature type="domain" description="Glucose-methanol-choline oxidoreductase C-terminal" evidence="7">
    <location>
        <begin position="395"/>
        <end position="521"/>
    </location>
</feature>
<dbReference type="InterPro" id="IPR036188">
    <property type="entry name" value="FAD/NAD-bd_sf"/>
</dbReference>